<comment type="caution">
    <text evidence="9">The sequence shown here is derived from an EMBL/GenBank/DDBJ whole genome shotgun (WGS) entry which is preliminary data.</text>
</comment>
<evidence type="ECO:0000256" key="2">
    <source>
        <dbReference type="ARBA" id="ARBA00009425"/>
    </source>
</evidence>
<evidence type="ECO:0000313" key="9">
    <source>
        <dbReference type="EMBL" id="RKT43701.1"/>
    </source>
</evidence>
<evidence type="ECO:0000259" key="8">
    <source>
        <dbReference type="Pfam" id="PF04039"/>
    </source>
</evidence>
<evidence type="ECO:0000313" key="10">
    <source>
        <dbReference type="Proteomes" id="UP000274556"/>
    </source>
</evidence>
<proteinExistence type="inferred from homology"/>
<feature type="transmembrane region" description="Helical" evidence="7">
    <location>
        <begin position="75"/>
        <end position="92"/>
    </location>
</feature>
<dbReference type="PANTHER" id="PTHR33932:SF4">
    <property type="entry name" value="NA(+)_H(+) ANTIPORTER SUBUNIT B"/>
    <property type="match status" value="1"/>
</dbReference>
<protein>
    <submittedName>
        <fullName evidence="9">Multisubunit sodium/proton antiporter MrpB subunit</fullName>
    </submittedName>
</protein>
<evidence type="ECO:0000256" key="4">
    <source>
        <dbReference type="ARBA" id="ARBA00022692"/>
    </source>
</evidence>
<dbReference type="InterPro" id="IPR007182">
    <property type="entry name" value="MnhB"/>
</dbReference>
<keyword evidence="3" id="KW-1003">Cell membrane</keyword>
<evidence type="ECO:0000256" key="3">
    <source>
        <dbReference type="ARBA" id="ARBA00022475"/>
    </source>
</evidence>
<evidence type="ECO:0000256" key="1">
    <source>
        <dbReference type="ARBA" id="ARBA00004651"/>
    </source>
</evidence>
<dbReference type="GO" id="GO:0005886">
    <property type="term" value="C:plasma membrane"/>
    <property type="evidence" value="ECO:0007669"/>
    <property type="project" value="UniProtKB-SubCell"/>
</dbReference>
<sequence length="230" mass="23929">MRRFDVTPMGLGARAGHVLLIALLAAIFGGLVLAVFSLPSESPGLSAQVEAAMSDTGVTHPVTAVLLDFRGYDTLLEMVVLLLALASVWSLAEGSPFADRRPGTMLDRLSRLYAPLMVMVAGYLLWAGSASSGGAFQAGAVLGAAGVVLTLTGWRLPLALAGWPLRLILVSGVSIFILAGMVSFFFGAVWLDYPLEWAGALILLIEAIASLAIGATLAALFLGGRPEAHP</sequence>
<dbReference type="Proteomes" id="UP000274556">
    <property type="component" value="Unassembled WGS sequence"/>
</dbReference>
<dbReference type="InterPro" id="IPR050622">
    <property type="entry name" value="CPA3_antiporter_subunitB"/>
</dbReference>
<feature type="transmembrane region" description="Helical" evidence="7">
    <location>
        <begin position="112"/>
        <end position="129"/>
    </location>
</feature>
<gene>
    <name evidence="9" type="ORF">BDD21_1055</name>
</gene>
<keyword evidence="5 7" id="KW-1133">Transmembrane helix</keyword>
<keyword evidence="4 7" id="KW-0812">Transmembrane</keyword>
<dbReference type="EMBL" id="RBXL01000001">
    <property type="protein sequence ID" value="RKT43701.1"/>
    <property type="molecule type" value="Genomic_DNA"/>
</dbReference>
<feature type="transmembrane region" description="Helical" evidence="7">
    <location>
        <begin position="197"/>
        <end position="222"/>
    </location>
</feature>
<evidence type="ECO:0000256" key="7">
    <source>
        <dbReference type="SAM" id="Phobius"/>
    </source>
</evidence>
<comment type="similarity">
    <text evidence="2">Belongs to the CPA3 antiporters (TC 2.A.63) subunit B family.</text>
</comment>
<reference evidence="9 10" key="1">
    <citation type="submission" date="2018-10" db="EMBL/GenBank/DDBJ databases">
        <title>Genomic Encyclopedia of Archaeal and Bacterial Type Strains, Phase II (KMG-II): from individual species to whole genera.</title>
        <authorList>
            <person name="Goeker M."/>
        </authorList>
    </citation>
    <scope>NUCLEOTIDE SEQUENCE [LARGE SCALE GENOMIC DNA]</scope>
    <source>
        <strain evidence="9 10">DSM 235</strain>
    </source>
</reference>
<feature type="domain" description="Na+/H+ antiporter MnhB subunit-related protein" evidence="8">
    <location>
        <begin position="106"/>
        <end position="216"/>
    </location>
</feature>
<feature type="transmembrane region" description="Helical" evidence="7">
    <location>
        <begin position="135"/>
        <end position="156"/>
    </location>
</feature>
<keyword evidence="10" id="KW-1185">Reference proteome</keyword>
<keyword evidence="6 7" id="KW-0472">Membrane</keyword>
<accession>A0A495V2R2</accession>
<evidence type="ECO:0000256" key="6">
    <source>
        <dbReference type="ARBA" id="ARBA00023136"/>
    </source>
</evidence>
<organism evidence="9 10">
    <name type="scientific">Thiocapsa rosea</name>
    <dbReference type="NCBI Taxonomy" id="69360"/>
    <lineage>
        <taxon>Bacteria</taxon>
        <taxon>Pseudomonadati</taxon>
        <taxon>Pseudomonadota</taxon>
        <taxon>Gammaproteobacteria</taxon>
        <taxon>Chromatiales</taxon>
        <taxon>Chromatiaceae</taxon>
        <taxon>Thiocapsa</taxon>
    </lineage>
</organism>
<dbReference type="AlphaFoldDB" id="A0A495V2R2"/>
<dbReference type="PANTHER" id="PTHR33932">
    <property type="entry name" value="NA(+)/H(+) ANTIPORTER SUBUNIT B"/>
    <property type="match status" value="1"/>
</dbReference>
<evidence type="ECO:0000256" key="5">
    <source>
        <dbReference type="ARBA" id="ARBA00022989"/>
    </source>
</evidence>
<comment type="subcellular location">
    <subcellularLocation>
        <location evidence="1">Cell membrane</location>
        <topology evidence="1">Multi-pass membrane protein</topology>
    </subcellularLocation>
</comment>
<feature type="transmembrane region" description="Helical" evidence="7">
    <location>
        <begin position="168"/>
        <end position="191"/>
    </location>
</feature>
<dbReference type="Pfam" id="PF04039">
    <property type="entry name" value="MnhB"/>
    <property type="match status" value="1"/>
</dbReference>
<name>A0A495V2R2_9GAMM</name>